<feature type="domain" description="Methyltransferase" evidence="3">
    <location>
        <begin position="57"/>
        <end position="147"/>
    </location>
</feature>
<comment type="caution">
    <text evidence="4">The sequence shown here is derived from an EMBL/GenBank/DDBJ whole genome shotgun (WGS) entry which is preliminary data.</text>
</comment>
<dbReference type="PANTHER" id="PTHR43861">
    <property type="entry name" value="TRANS-ACONITATE 2-METHYLTRANSFERASE-RELATED"/>
    <property type="match status" value="1"/>
</dbReference>
<dbReference type="RefSeq" id="WP_344311103.1">
    <property type="nucleotide sequence ID" value="NZ_BAAANY010000009.1"/>
</dbReference>
<proteinExistence type="predicted"/>
<evidence type="ECO:0000256" key="1">
    <source>
        <dbReference type="ARBA" id="ARBA00022603"/>
    </source>
</evidence>
<dbReference type="Gene3D" id="3.40.50.150">
    <property type="entry name" value="Vaccinia Virus protein VP39"/>
    <property type="match status" value="1"/>
</dbReference>
<accession>A0ABN2H2D7</accession>
<keyword evidence="1 4" id="KW-0489">Methyltransferase</keyword>
<evidence type="ECO:0000313" key="4">
    <source>
        <dbReference type="EMBL" id="GAA1680815.1"/>
    </source>
</evidence>
<dbReference type="InterPro" id="IPR029063">
    <property type="entry name" value="SAM-dependent_MTases_sf"/>
</dbReference>
<evidence type="ECO:0000259" key="3">
    <source>
        <dbReference type="Pfam" id="PF13649"/>
    </source>
</evidence>
<dbReference type="EMBL" id="BAAANY010000009">
    <property type="protein sequence ID" value="GAA1680815.1"/>
    <property type="molecule type" value="Genomic_DNA"/>
</dbReference>
<keyword evidence="2" id="KW-0808">Transferase</keyword>
<protein>
    <submittedName>
        <fullName evidence="4">Class I SAM-dependent methyltransferase</fullName>
    </submittedName>
</protein>
<evidence type="ECO:0000256" key="2">
    <source>
        <dbReference type="ARBA" id="ARBA00022679"/>
    </source>
</evidence>
<dbReference type="Pfam" id="PF13649">
    <property type="entry name" value="Methyltransf_25"/>
    <property type="match status" value="1"/>
</dbReference>
<dbReference type="GO" id="GO:0032259">
    <property type="term" value="P:methylation"/>
    <property type="evidence" value="ECO:0007669"/>
    <property type="project" value="UniProtKB-KW"/>
</dbReference>
<dbReference type="InterPro" id="IPR041698">
    <property type="entry name" value="Methyltransf_25"/>
</dbReference>
<dbReference type="PANTHER" id="PTHR43861:SF1">
    <property type="entry name" value="TRANS-ACONITATE 2-METHYLTRANSFERASE"/>
    <property type="match status" value="1"/>
</dbReference>
<sequence length="218" mass="23611">MSSSSVRRPVDLDIVRDSYDRVADNYVEMGLGDIRTHPWLKAAIDAFADTVGGLGPVLDVGCGPGTVTAYLADRGVDVSGVDLSPRMIEHARRKYPNCTFSVSSSTDLDLADFSLGGVLGWWSLFNLPRDVLPQVLSMFTRALMPGGQLIIATHVGDEEVARTEAYGGVAVSWTTYKWQPDQLHTLIEQAGLRLTAELRLPGDGQIGPGVVLVAQRDR</sequence>
<dbReference type="CDD" id="cd02440">
    <property type="entry name" value="AdoMet_MTases"/>
    <property type="match status" value="1"/>
</dbReference>
<keyword evidence="5" id="KW-1185">Reference proteome</keyword>
<name>A0ABN2H2D7_9ACTN</name>
<dbReference type="SUPFAM" id="SSF53335">
    <property type="entry name" value="S-adenosyl-L-methionine-dependent methyltransferases"/>
    <property type="match status" value="1"/>
</dbReference>
<gene>
    <name evidence="4" type="ORF">GCM10009765_32490</name>
</gene>
<dbReference type="GO" id="GO:0008168">
    <property type="term" value="F:methyltransferase activity"/>
    <property type="evidence" value="ECO:0007669"/>
    <property type="project" value="UniProtKB-KW"/>
</dbReference>
<reference evidence="4 5" key="1">
    <citation type="journal article" date="2019" name="Int. J. Syst. Evol. Microbiol.">
        <title>The Global Catalogue of Microorganisms (GCM) 10K type strain sequencing project: providing services to taxonomists for standard genome sequencing and annotation.</title>
        <authorList>
            <consortium name="The Broad Institute Genomics Platform"/>
            <consortium name="The Broad Institute Genome Sequencing Center for Infectious Disease"/>
            <person name="Wu L."/>
            <person name="Ma J."/>
        </authorList>
    </citation>
    <scope>NUCLEOTIDE SEQUENCE [LARGE SCALE GENOMIC DNA]</scope>
    <source>
        <strain evidence="4 5">JCM 14718</strain>
    </source>
</reference>
<dbReference type="Proteomes" id="UP001500618">
    <property type="component" value="Unassembled WGS sequence"/>
</dbReference>
<organism evidence="4 5">
    <name type="scientific">Fodinicola feengrottensis</name>
    <dbReference type="NCBI Taxonomy" id="435914"/>
    <lineage>
        <taxon>Bacteria</taxon>
        <taxon>Bacillati</taxon>
        <taxon>Actinomycetota</taxon>
        <taxon>Actinomycetes</taxon>
        <taxon>Mycobacteriales</taxon>
        <taxon>Fodinicola</taxon>
    </lineage>
</organism>
<evidence type="ECO:0000313" key="5">
    <source>
        <dbReference type="Proteomes" id="UP001500618"/>
    </source>
</evidence>